<dbReference type="PANTHER" id="PTHR30532:SF24">
    <property type="entry name" value="FERRIC ENTEROBACTIN-BINDING PERIPLASMIC PROTEIN FEPB"/>
    <property type="match status" value="1"/>
</dbReference>
<accession>A0A4Q7UWB5</accession>
<keyword evidence="3" id="KW-0813">Transport</keyword>
<dbReference type="Gene3D" id="3.40.50.1980">
    <property type="entry name" value="Nitrogenase molybdenum iron protein domain"/>
    <property type="match status" value="2"/>
</dbReference>
<dbReference type="GO" id="GO:0030288">
    <property type="term" value="C:outer membrane-bounded periplasmic space"/>
    <property type="evidence" value="ECO:0007669"/>
    <property type="project" value="TreeGrafter"/>
</dbReference>
<evidence type="ECO:0000256" key="5">
    <source>
        <dbReference type="SAM" id="SignalP"/>
    </source>
</evidence>
<evidence type="ECO:0000256" key="3">
    <source>
        <dbReference type="ARBA" id="ARBA00022448"/>
    </source>
</evidence>
<dbReference type="PROSITE" id="PS50983">
    <property type="entry name" value="FE_B12_PBP"/>
    <property type="match status" value="1"/>
</dbReference>
<dbReference type="OrthoDB" id="1846031at2"/>
<dbReference type="GO" id="GO:1901678">
    <property type="term" value="P:iron coordination entity transport"/>
    <property type="evidence" value="ECO:0007669"/>
    <property type="project" value="UniProtKB-ARBA"/>
</dbReference>
<feature type="signal peptide" evidence="5">
    <location>
        <begin position="1"/>
        <end position="23"/>
    </location>
</feature>
<dbReference type="PANTHER" id="PTHR30532">
    <property type="entry name" value="IRON III DICITRATE-BINDING PERIPLASMIC PROTEIN"/>
    <property type="match status" value="1"/>
</dbReference>
<evidence type="ECO:0000256" key="4">
    <source>
        <dbReference type="ARBA" id="ARBA00022729"/>
    </source>
</evidence>
<name>A0A4Q7UWB5_PSEST</name>
<proteinExistence type="inferred from homology"/>
<evidence type="ECO:0000256" key="2">
    <source>
        <dbReference type="ARBA" id="ARBA00008814"/>
    </source>
</evidence>
<sequence length="331" mass="34198">MPFRLRAVTGLFVVLLVAVTACGSGQEAPAPEASGGGAFPVTVPGKLGAAVVPRAPQRVVAMDWTSADIALALGVVPVAMQRVRIGAPTGVQPWAQPRLNGAAPTLFGTDGGDPIEQVAAARPDLIVAAKDYNLTRSHAALSQIAPVVHFRDAPNSDSWQDTTRSVATALGKQTEGDRLIADTEARIARAGTDNPQIRGKSVTFLVAPQAEAVYAVNSTTDVSARFLTGLGLTLNPALNGLPDSTIPGRTLLSYERIGSADADVVLVTGPASSIALIKGVEGYTALPAVREGRSVDLDPTAAQAIAFPSPISLQWAAEEVVPRIARAVVAR</sequence>
<evidence type="ECO:0000256" key="1">
    <source>
        <dbReference type="ARBA" id="ARBA00004196"/>
    </source>
</evidence>
<comment type="subcellular location">
    <subcellularLocation>
        <location evidence="1">Cell envelope</location>
    </subcellularLocation>
</comment>
<feature type="chain" id="PRO_5020740493" evidence="5">
    <location>
        <begin position="24"/>
        <end position="331"/>
    </location>
</feature>
<gene>
    <name evidence="7" type="ORF">EV383_1294</name>
</gene>
<evidence type="ECO:0000259" key="6">
    <source>
        <dbReference type="PROSITE" id="PS50983"/>
    </source>
</evidence>
<evidence type="ECO:0000313" key="7">
    <source>
        <dbReference type="EMBL" id="RZT84453.1"/>
    </source>
</evidence>
<comment type="similarity">
    <text evidence="2">Belongs to the bacterial solute-binding protein 8 family.</text>
</comment>
<dbReference type="InterPro" id="IPR051313">
    <property type="entry name" value="Bact_iron-sidero_bind"/>
</dbReference>
<protein>
    <submittedName>
        <fullName evidence="7">Iron complex transport system substrate-binding protein</fullName>
    </submittedName>
</protein>
<dbReference type="InterPro" id="IPR002491">
    <property type="entry name" value="ABC_transptr_periplasmic_BD"/>
</dbReference>
<keyword evidence="4 5" id="KW-0732">Signal</keyword>
<dbReference type="RefSeq" id="WP_130289049.1">
    <property type="nucleotide sequence ID" value="NZ_SHKL01000001.1"/>
</dbReference>
<dbReference type="AlphaFoldDB" id="A0A4Q7UWB5"/>
<reference evidence="7 8" key="1">
    <citation type="submission" date="2019-02" db="EMBL/GenBank/DDBJ databases">
        <title>Sequencing the genomes of 1000 actinobacteria strains.</title>
        <authorList>
            <person name="Klenk H.-P."/>
        </authorList>
    </citation>
    <scope>NUCLEOTIDE SEQUENCE [LARGE SCALE GENOMIC DNA]</scope>
    <source>
        <strain evidence="7 8">DSM 45779</strain>
    </source>
</reference>
<keyword evidence="8" id="KW-1185">Reference proteome</keyword>
<dbReference type="EMBL" id="SHKL01000001">
    <property type="protein sequence ID" value="RZT84453.1"/>
    <property type="molecule type" value="Genomic_DNA"/>
</dbReference>
<organism evidence="7 8">
    <name type="scientific">Pseudonocardia sediminis</name>
    <dbReference type="NCBI Taxonomy" id="1397368"/>
    <lineage>
        <taxon>Bacteria</taxon>
        <taxon>Bacillati</taxon>
        <taxon>Actinomycetota</taxon>
        <taxon>Actinomycetes</taxon>
        <taxon>Pseudonocardiales</taxon>
        <taxon>Pseudonocardiaceae</taxon>
        <taxon>Pseudonocardia</taxon>
    </lineage>
</organism>
<evidence type="ECO:0000313" key="8">
    <source>
        <dbReference type="Proteomes" id="UP000291591"/>
    </source>
</evidence>
<dbReference type="CDD" id="cd01146">
    <property type="entry name" value="FhuD"/>
    <property type="match status" value="1"/>
</dbReference>
<comment type="caution">
    <text evidence="7">The sequence shown here is derived from an EMBL/GenBank/DDBJ whole genome shotgun (WGS) entry which is preliminary data.</text>
</comment>
<dbReference type="Proteomes" id="UP000291591">
    <property type="component" value="Unassembled WGS sequence"/>
</dbReference>
<dbReference type="Pfam" id="PF01497">
    <property type="entry name" value="Peripla_BP_2"/>
    <property type="match status" value="1"/>
</dbReference>
<dbReference type="PROSITE" id="PS51257">
    <property type="entry name" value="PROKAR_LIPOPROTEIN"/>
    <property type="match status" value="1"/>
</dbReference>
<dbReference type="SUPFAM" id="SSF53807">
    <property type="entry name" value="Helical backbone' metal receptor"/>
    <property type="match status" value="1"/>
</dbReference>
<feature type="domain" description="Fe/B12 periplasmic-binding" evidence="6">
    <location>
        <begin position="58"/>
        <end position="328"/>
    </location>
</feature>